<dbReference type="InterPro" id="IPR023772">
    <property type="entry name" value="DNA-bd_HTH_TetR-type_CS"/>
</dbReference>
<protein>
    <submittedName>
        <fullName evidence="5">Transcriptional regulator, TetR family protein</fullName>
    </submittedName>
</protein>
<dbReference type="InterPro" id="IPR009057">
    <property type="entry name" value="Homeodomain-like_sf"/>
</dbReference>
<feature type="region of interest" description="Disordered" evidence="3">
    <location>
        <begin position="211"/>
        <end position="250"/>
    </location>
</feature>
<dbReference type="HOGENOM" id="CLU_069356_40_1_6"/>
<keyword evidence="6" id="KW-1185">Reference proteome</keyword>
<gene>
    <name evidence="5" type="ORF">GB2207_01612</name>
</gene>
<sequence>MNSKSSSADRIREKKKIFLNREQKIIDAALSLFLSEGIDRVTVSSIAAKAGIGKGTVYKHFLTKNEILVRIMLDYEESITKRLAEGIADAEAGESGAAAKAYFESRLARPELDRLVQHLEVRLIDAEDVADQLDQLHAMRRSNEDSLNSMITRLIERGVLEDVPPHYHYLACWALAQGAVELCFSRSWNYRLDSADLMKFITGVGVTIGNSGQYRDPTTSKSAAAKITGSQSVGSQSAASKSLKPPESSN</sequence>
<dbReference type="OrthoDB" id="63332at2"/>
<organism evidence="5 6">
    <name type="scientific">gamma proteobacterium HTCC2207</name>
    <dbReference type="NCBI Taxonomy" id="314287"/>
    <lineage>
        <taxon>Bacteria</taxon>
        <taxon>Pseudomonadati</taxon>
        <taxon>Pseudomonadota</taxon>
        <taxon>Gammaproteobacteria</taxon>
        <taxon>Cellvibrionales</taxon>
        <taxon>Porticoccaceae</taxon>
        <taxon>SAR92 clade</taxon>
    </lineage>
</organism>
<dbReference type="AlphaFoldDB" id="Q1YTM7"/>
<evidence type="ECO:0000256" key="3">
    <source>
        <dbReference type="SAM" id="MobiDB-lite"/>
    </source>
</evidence>
<dbReference type="PRINTS" id="PR00455">
    <property type="entry name" value="HTHTETR"/>
</dbReference>
<dbReference type="InterPro" id="IPR050109">
    <property type="entry name" value="HTH-type_TetR-like_transc_reg"/>
</dbReference>
<dbReference type="PANTHER" id="PTHR30055">
    <property type="entry name" value="HTH-TYPE TRANSCRIPTIONAL REGULATOR RUTR"/>
    <property type="match status" value="1"/>
</dbReference>
<keyword evidence="1 2" id="KW-0238">DNA-binding</keyword>
<dbReference type="eggNOG" id="COG1309">
    <property type="taxonomic scope" value="Bacteria"/>
</dbReference>
<dbReference type="Gene3D" id="1.10.357.10">
    <property type="entry name" value="Tetracycline Repressor, domain 2"/>
    <property type="match status" value="1"/>
</dbReference>
<dbReference type="SUPFAM" id="SSF46689">
    <property type="entry name" value="Homeodomain-like"/>
    <property type="match status" value="1"/>
</dbReference>
<evidence type="ECO:0000256" key="2">
    <source>
        <dbReference type="PROSITE-ProRule" id="PRU00335"/>
    </source>
</evidence>
<dbReference type="STRING" id="314287.GB2207_01612"/>
<reference evidence="5 6" key="1">
    <citation type="submission" date="2006-03" db="EMBL/GenBank/DDBJ databases">
        <authorList>
            <person name="Giovannoni S.J."/>
            <person name="Cho J.-C."/>
            <person name="Ferriera S."/>
            <person name="Johnson J."/>
            <person name="Kravitz S."/>
            <person name="Halpern A."/>
            <person name="Remington K."/>
            <person name="Beeson K."/>
            <person name="Tran B."/>
            <person name="Rogers Y.-H."/>
            <person name="Friedman R."/>
            <person name="Venter J.C."/>
        </authorList>
    </citation>
    <scope>NUCLEOTIDE SEQUENCE [LARGE SCALE GENOMIC DNA]</scope>
    <source>
        <strain evidence="5 6">HTCC2207</strain>
    </source>
</reference>
<feature type="DNA-binding region" description="H-T-H motif" evidence="2">
    <location>
        <begin position="42"/>
        <end position="61"/>
    </location>
</feature>
<dbReference type="EMBL" id="AAPI01000002">
    <property type="protein sequence ID" value="EAS47460.1"/>
    <property type="molecule type" value="Genomic_DNA"/>
</dbReference>
<dbReference type="PROSITE" id="PS01081">
    <property type="entry name" value="HTH_TETR_1"/>
    <property type="match status" value="1"/>
</dbReference>
<dbReference type="Pfam" id="PF00440">
    <property type="entry name" value="TetR_N"/>
    <property type="match status" value="1"/>
</dbReference>
<evidence type="ECO:0000313" key="6">
    <source>
        <dbReference type="Proteomes" id="UP000005555"/>
    </source>
</evidence>
<name>Q1YTM7_9GAMM</name>
<comment type="caution">
    <text evidence="5">The sequence shown here is derived from an EMBL/GenBank/DDBJ whole genome shotgun (WGS) entry which is preliminary data.</text>
</comment>
<feature type="compositionally biased region" description="Low complexity" evidence="3">
    <location>
        <begin position="229"/>
        <end position="242"/>
    </location>
</feature>
<dbReference type="Proteomes" id="UP000005555">
    <property type="component" value="Unassembled WGS sequence"/>
</dbReference>
<accession>Q1YTM7</accession>
<evidence type="ECO:0000259" key="4">
    <source>
        <dbReference type="PROSITE" id="PS50977"/>
    </source>
</evidence>
<evidence type="ECO:0000256" key="1">
    <source>
        <dbReference type="ARBA" id="ARBA00023125"/>
    </source>
</evidence>
<dbReference type="PANTHER" id="PTHR30055:SF187">
    <property type="entry name" value="TRANSCRIPTIONAL REGULATORY PROTEIN"/>
    <property type="match status" value="1"/>
</dbReference>
<proteinExistence type="predicted"/>
<feature type="domain" description="HTH tetR-type" evidence="4">
    <location>
        <begin position="19"/>
        <end position="79"/>
    </location>
</feature>
<dbReference type="GO" id="GO:0000976">
    <property type="term" value="F:transcription cis-regulatory region binding"/>
    <property type="evidence" value="ECO:0007669"/>
    <property type="project" value="TreeGrafter"/>
</dbReference>
<feature type="compositionally biased region" description="Polar residues" evidence="3">
    <location>
        <begin position="211"/>
        <end position="222"/>
    </location>
</feature>
<dbReference type="InterPro" id="IPR001647">
    <property type="entry name" value="HTH_TetR"/>
</dbReference>
<dbReference type="GO" id="GO:0003700">
    <property type="term" value="F:DNA-binding transcription factor activity"/>
    <property type="evidence" value="ECO:0007669"/>
    <property type="project" value="TreeGrafter"/>
</dbReference>
<dbReference type="PROSITE" id="PS50977">
    <property type="entry name" value="HTH_TETR_2"/>
    <property type="match status" value="1"/>
</dbReference>
<evidence type="ECO:0000313" key="5">
    <source>
        <dbReference type="EMBL" id="EAS47460.1"/>
    </source>
</evidence>